<dbReference type="AlphaFoldDB" id="A0A6A5YVZ5"/>
<organism evidence="2 3">
    <name type="scientific">Lophiotrema nucula</name>
    <dbReference type="NCBI Taxonomy" id="690887"/>
    <lineage>
        <taxon>Eukaryota</taxon>
        <taxon>Fungi</taxon>
        <taxon>Dikarya</taxon>
        <taxon>Ascomycota</taxon>
        <taxon>Pezizomycotina</taxon>
        <taxon>Dothideomycetes</taxon>
        <taxon>Pleosporomycetidae</taxon>
        <taxon>Pleosporales</taxon>
        <taxon>Lophiotremataceae</taxon>
        <taxon>Lophiotrema</taxon>
    </lineage>
</organism>
<dbReference type="EMBL" id="ML977336">
    <property type="protein sequence ID" value="KAF2110954.1"/>
    <property type="molecule type" value="Genomic_DNA"/>
</dbReference>
<feature type="region of interest" description="Disordered" evidence="1">
    <location>
        <begin position="32"/>
        <end position="59"/>
    </location>
</feature>
<dbReference type="Proteomes" id="UP000799770">
    <property type="component" value="Unassembled WGS sequence"/>
</dbReference>
<protein>
    <submittedName>
        <fullName evidence="2">Uncharacterized protein</fullName>
    </submittedName>
</protein>
<reference evidence="2" key="1">
    <citation type="journal article" date="2020" name="Stud. Mycol.">
        <title>101 Dothideomycetes genomes: a test case for predicting lifestyles and emergence of pathogens.</title>
        <authorList>
            <person name="Haridas S."/>
            <person name="Albert R."/>
            <person name="Binder M."/>
            <person name="Bloem J."/>
            <person name="Labutti K."/>
            <person name="Salamov A."/>
            <person name="Andreopoulos B."/>
            <person name="Baker S."/>
            <person name="Barry K."/>
            <person name="Bills G."/>
            <person name="Bluhm B."/>
            <person name="Cannon C."/>
            <person name="Castanera R."/>
            <person name="Culley D."/>
            <person name="Daum C."/>
            <person name="Ezra D."/>
            <person name="Gonzalez J."/>
            <person name="Henrissat B."/>
            <person name="Kuo A."/>
            <person name="Liang C."/>
            <person name="Lipzen A."/>
            <person name="Lutzoni F."/>
            <person name="Magnuson J."/>
            <person name="Mondo S."/>
            <person name="Nolan M."/>
            <person name="Ohm R."/>
            <person name="Pangilinan J."/>
            <person name="Park H.-J."/>
            <person name="Ramirez L."/>
            <person name="Alfaro M."/>
            <person name="Sun H."/>
            <person name="Tritt A."/>
            <person name="Yoshinaga Y."/>
            <person name="Zwiers L.-H."/>
            <person name="Turgeon B."/>
            <person name="Goodwin S."/>
            <person name="Spatafora J."/>
            <person name="Crous P."/>
            <person name="Grigoriev I."/>
        </authorList>
    </citation>
    <scope>NUCLEOTIDE SEQUENCE</scope>
    <source>
        <strain evidence="2">CBS 627.86</strain>
    </source>
</reference>
<name>A0A6A5YVZ5_9PLEO</name>
<accession>A0A6A5YVZ5</accession>
<gene>
    <name evidence="2" type="ORF">BDV96DRAFT_193525</name>
</gene>
<evidence type="ECO:0000256" key="1">
    <source>
        <dbReference type="SAM" id="MobiDB-lite"/>
    </source>
</evidence>
<keyword evidence="3" id="KW-1185">Reference proteome</keyword>
<proteinExistence type="predicted"/>
<sequence>MSTSPTLLKRFQGKKRFVFIMCSDQATGSPCNDTIEAEPFPNLTDHDKQDGSTSGPPPMAIYHQYTGLDPINPVEEAFTRRRYTIEFPHINEAAVRRVIRLGTSMDPNAPILIHASEAKHFLVAAYHHSRKKYGDLHLAFHSNGSLSPLYSEVRRYLINAHKQTPGPLRYVSPNEIVHELGACLKLALSEYIPTSKELAASVLPKQAEELQPEPILDSDYSKRLRQSKRKVDASHLVEFAMEKSAVIGEVGLIWQECVWLWLDMCYWRHVSRLEDERPIAHEETHVESSKRRFAKLLKFWRCGTR</sequence>
<evidence type="ECO:0000313" key="3">
    <source>
        <dbReference type="Proteomes" id="UP000799770"/>
    </source>
</evidence>
<evidence type="ECO:0000313" key="2">
    <source>
        <dbReference type="EMBL" id="KAF2110954.1"/>
    </source>
</evidence>